<dbReference type="EMBL" id="NPCC01000005">
    <property type="protein sequence ID" value="PAE90397.1"/>
    <property type="molecule type" value="Genomic_DNA"/>
</dbReference>
<dbReference type="Proteomes" id="UP000216207">
    <property type="component" value="Unassembled WGS sequence"/>
</dbReference>
<name>A0A268P3V2_SHOCL</name>
<accession>A0A268P3V2</accession>
<evidence type="ECO:0000313" key="1">
    <source>
        <dbReference type="EMBL" id="PAE90397.1"/>
    </source>
</evidence>
<proteinExistence type="predicted"/>
<protein>
    <submittedName>
        <fullName evidence="1">Uncharacterized protein</fullName>
    </submittedName>
</protein>
<evidence type="ECO:0000313" key="2">
    <source>
        <dbReference type="Proteomes" id="UP000216207"/>
    </source>
</evidence>
<dbReference type="AlphaFoldDB" id="A0A268P3V2"/>
<organism evidence="1 2">
    <name type="scientific">Shouchella clausii</name>
    <name type="common">Alkalihalobacillus clausii</name>
    <dbReference type="NCBI Taxonomy" id="79880"/>
    <lineage>
        <taxon>Bacteria</taxon>
        <taxon>Bacillati</taxon>
        <taxon>Bacillota</taxon>
        <taxon>Bacilli</taxon>
        <taxon>Bacillales</taxon>
        <taxon>Bacillaceae</taxon>
        <taxon>Shouchella</taxon>
    </lineage>
</organism>
<sequence length="87" mass="10028">MEALIGLGLLALTTAFLVPLYAWVYDARNKLADEMTMLVALEEKRHHYYFQQGSQDWQGTAYDNILMYCEESVVKANSQLCVYTLKK</sequence>
<reference evidence="1 2" key="1">
    <citation type="submission" date="2017-07" db="EMBL/GenBank/DDBJ databases">
        <title>Isolation and whole genome analysis of endospore-forming bacteria from heroin.</title>
        <authorList>
            <person name="Kalinowski J."/>
            <person name="Ahrens B."/>
            <person name="Al-Dilaimi A."/>
            <person name="Winkler A."/>
            <person name="Wibberg D."/>
            <person name="Schleenbecker U."/>
            <person name="Ruckert C."/>
            <person name="Wolfel R."/>
            <person name="Grass G."/>
        </authorList>
    </citation>
    <scope>NUCLEOTIDE SEQUENCE [LARGE SCALE GENOMIC DNA]</scope>
    <source>
        <strain evidence="1 2">7539</strain>
    </source>
</reference>
<comment type="caution">
    <text evidence="1">The sequence shown here is derived from an EMBL/GenBank/DDBJ whole genome shotgun (WGS) entry which is preliminary data.</text>
</comment>
<gene>
    <name evidence="1" type="ORF">CHH72_05310</name>
</gene>
<dbReference type="RefSeq" id="WP_095326220.1">
    <property type="nucleotide sequence ID" value="NZ_NPCC01000005.1"/>
</dbReference>